<dbReference type="AlphaFoldDB" id="S9TDI4"/>
<name>S9TDI4_9TRYP</name>
<dbReference type="Proteomes" id="UP000015354">
    <property type="component" value="Unassembled WGS sequence"/>
</dbReference>
<dbReference type="EMBL" id="ATMH01011559">
    <property type="protein sequence ID" value="EPY16067.1"/>
    <property type="molecule type" value="Genomic_DNA"/>
</dbReference>
<comment type="caution">
    <text evidence="1">The sequence shown here is derived from an EMBL/GenBank/DDBJ whole genome shotgun (WGS) entry which is preliminary data.</text>
</comment>
<evidence type="ECO:0008006" key="3">
    <source>
        <dbReference type="Google" id="ProtNLM"/>
    </source>
</evidence>
<reference evidence="1 2" key="1">
    <citation type="journal article" date="2013" name="PLoS ONE">
        <title>Predicting the Proteins of Angomonas deanei, Strigomonas culicis and Their Respective Endosymbionts Reveals New Aspects of the Trypanosomatidae Family.</title>
        <authorList>
            <person name="Motta M.C."/>
            <person name="Martins A.C."/>
            <person name="de Souza S.S."/>
            <person name="Catta-Preta C.M."/>
            <person name="Silva R."/>
            <person name="Klein C.C."/>
            <person name="de Almeida L.G."/>
            <person name="de Lima Cunha O."/>
            <person name="Ciapina L.P."/>
            <person name="Brocchi M."/>
            <person name="Colabardini A.C."/>
            <person name="de Araujo Lima B."/>
            <person name="Machado C.R."/>
            <person name="de Almeida Soares C.M."/>
            <person name="Probst C.M."/>
            <person name="de Menezes C.B."/>
            <person name="Thompson C.E."/>
            <person name="Bartholomeu D.C."/>
            <person name="Gradia D.F."/>
            <person name="Pavoni D.P."/>
            <person name="Grisard E.C."/>
            <person name="Fantinatti-Garboggini F."/>
            <person name="Marchini F.K."/>
            <person name="Rodrigues-Luiz G.F."/>
            <person name="Wagner G."/>
            <person name="Goldman G.H."/>
            <person name="Fietto J.L."/>
            <person name="Elias M.C."/>
            <person name="Goldman M.H."/>
            <person name="Sagot M.F."/>
            <person name="Pereira M."/>
            <person name="Stoco P.H."/>
            <person name="de Mendonca-Neto R.P."/>
            <person name="Teixeira S.M."/>
            <person name="Maciel T.E."/>
            <person name="de Oliveira Mendes T.A."/>
            <person name="Urmenyi T.P."/>
            <person name="de Souza W."/>
            <person name="Schenkman S."/>
            <person name="de Vasconcelos A.T."/>
        </authorList>
    </citation>
    <scope>NUCLEOTIDE SEQUENCE [LARGE SCALE GENOMIC DNA]</scope>
</reference>
<evidence type="ECO:0000313" key="2">
    <source>
        <dbReference type="Proteomes" id="UP000015354"/>
    </source>
</evidence>
<accession>S9TDI4</accession>
<evidence type="ECO:0000313" key="1">
    <source>
        <dbReference type="EMBL" id="EPY16067.1"/>
    </source>
</evidence>
<protein>
    <recommendedName>
        <fullName evidence="3">Reverse transcriptase domain-containing protein</fullName>
    </recommendedName>
</protein>
<dbReference type="OrthoDB" id="276769at2759"/>
<sequence>MMAEDVERCAIMDKFEPCLGDHRRPIAHLDNRVFTIPEMTGRQRLFTEPHLNAIMAKEDMPEVQYPTRLGRRQSLRYAKYMIQIDFEVFYDAIPLPTGLRNNFLLRCACRYYRLCTLPTVWWHWRSLRA</sequence>
<gene>
    <name evidence="1" type="ORF">STCU_11574</name>
</gene>
<organism evidence="1 2">
    <name type="scientific">Strigomonas culicis</name>
    <dbReference type="NCBI Taxonomy" id="28005"/>
    <lineage>
        <taxon>Eukaryota</taxon>
        <taxon>Discoba</taxon>
        <taxon>Euglenozoa</taxon>
        <taxon>Kinetoplastea</taxon>
        <taxon>Metakinetoplastina</taxon>
        <taxon>Trypanosomatida</taxon>
        <taxon>Trypanosomatidae</taxon>
        <taxon>Strigomonadinae</taxon>
        <taxon>Strigomonas</taxon>
    </lineage>
</organism>
<proteinExistence type="predicted"/>
<keyword evidence="2" id="KW-1185">Reference proteome</keyword>